<evidence type="ECO:0000313" key="3">
    <source>
        <dbReference type="EMBL" id="CUF34379.1"/>
    </source>
</evidence>
<feature type="compositionally biased region" description="Low complexity" evidence="1">
    <location>
        <begin position="1292"/>
        <end position="1310"/>
    </location>
</feature>
<dbReference type="Proteomes" id="UP000051952">
    <property type="component" value="Unassembled WGS sequence"/>
</dbReference>
<organism evidence="3 4">
    <name type="scientific">Bodo saltans</name>
    <name type="common">Flagellated protozoan</name>
    <dbReference type="NCBI Taxonomy" id="75058"/>
    <lineage>
        <taxon>Eukaryota</taxon>
        <taxon>Discoba</taxon>
        <taxon>Euglenozoa</taxon>
        <taxon>Kinetoplastea</taxon>
        <taxon>Metakinetoplastina</taxon>
        <taxon>Eubodonida</taxon>
        <taxon>Bodonidae</taxon>
        <taxon>Bodo</taxon>
    </lineage>
</organism>
<feature type="transmembrane region" description="Helical" evidence="2">
    <location>
        <begin position="21"/>
        <end position="42"/>
    </location>
</feature>
<evidence type="ECO:0000256" key="1">
    <source>
        <dbReference type="SAM" id="MobiDB-lite"/>
    </source>
</evidence>
<name>A0A0S4IRF6_BODSA</name>
<dbReference type="Gene3D" id="3.30.70.1230">
    <property type="entry name" value="Nucleotide cyclase"/>
    <property type="match status" value="1"/>
</dbReference>
<proteinExistence type="predicted"/>
<feature type="compositionally biased region" description="Polar residues" evidence="1">
    <location>
        <begin position="1251"/>
        <end position="1276"/>
    </location>
</feature>
<gene>
    <name evidence="3" type="ORF">BSAL_61610</name>
</gene>
<keyword evidence="2" id="KW-1133">Transmembrane helix</keyword>
<evidence type="ECO:0000313" key="4">
    <source>
        <dbReference type="Proteomes" id="UP000051952"/>
    </source>
</evidence>
<feature type="transmembrane region" description="Helical" evidence="2">
    <location>
        <begin position="946"/>
        <end position="967"/>
    </location>
</feature>
<reference evidence="4" key="1">
    <citation type="submission" date="2015-09" db="EMBL/GenBank/DDBJ databases">
        <authorList>
            <consortium name="Pathogen Informatics"/>
        </authorList>
    </citation>
    <scope>NUCLEOTIDE SEQUENCE [LARGE SCALE GENOMIC DNA]</scope>
    <source>
        <strain evidence="4">Lake Konstanz</strain>
    </source>
</reference>
<feature type="compositionally biased region" description="Polar residues" evidence="1">
    <location>
        <begin position="1635"/>
        <end position="1646"/>
    </location>
</feature>
<dbReference type="SUPFAM" id="SSF55073">
    <property type="entry name" value="Nucleotide cyclase"/>
    <property type="match status" value="1"/>
</dbReference>
<accession>A0A0S4IRF6</accession>
<feature type="region of interest" description="Disordered" evidence="1">
    <location>
        <begin position="1234"/>
        <end position="1320"/>
    </location>
</feature>
<protein>
    <submittedName>
        <fullName evidence="3">GPI-anchored surface protein, putative</fullName>
    </submittedName>
</protein>
<evidence type="ECO:0000256" key="2">
    <source>
        <dbReference type="SAM" id="Phobius"/>
    </source>
</evidence>
<dbReference type="VEuPathDB" id="TriTrypDB:BSAL_61610"/>
<keyword evidence="4" id="KW-1185">Reference proteome</keyword>
<feature type="region of interest" description="Disordered" evidence="1">
    <location>
        <begin position="1479"/>
        <end position="1506"/>
    </location>
</feature>
<dbReference type="EMBL" id="CYKH01000303">
    <property type="protein sequence ID" value="CUF34379.1"/>
    <property type="molecule type" value="Genomic_DNA"/>
</dbReference>
<sequence>MNRIHHFAATNNDRRCATSRSPFISLGACVLVILLFVITSSAQHSDATYPNDDAIFPPHQQQEEDVEVPPLLGPPPSTHRQQAARRTFRTQAAISNGSTVRILYISNDHSTESIAIAQSRQRFSARAVAAYNITIISQLVLFSEVPNAAALLAAVPNASQLIHVSVATTLFNQTIPFVLPNITFCFLLSTTLNTTLTDLFNVIQSSIPDTNMGMEIGMLAGLVSRSGIIGMWYDVSRRNAVSGVQAGLATVCPLCTLKAYALCSGGLLCPGEIQQAFTWTYQADVIITVFTFSNVIPAQVFALNANGTTSASGVVYPPKWRRVLMMGNRLGDLTTNTTNHNDFLGAISLVSGSLALSIIQVILGTYDGAAATVGYYWSTNLKNKLYVAPNASSGSSTTSSSISGGSTVLSGSGSGSVATMPYLTNTIYVEFLLRRFSFEVGAIVPTFDVIAEAQADDEIVGGPPFIPYGHTCTGLDYVSDTSGGAAYQLIPAAVMTQSAFCVHGTTTVLLSSDLRTALVFHATIGQFVTIQLNSFTDADYANGVNYSQTAGSSELLKAQWFQNSSLRRPTLPAPHRVGMQCNVMDDAFVLTGGYLLTDNFTYTNATASTDVLRLIPMCSSRVAVNNFSTVPNCDIYILQNVTDLFQDNTRVVRESWDETPRTGGSALAVGGVKVAAAASTNATMRPVIASARVFLPNYLLPYVSTQAVYAIGSIVNATTFETVATFRVYPPAAAGATPALAAKNFIPLVMTYVQAVAGFIAYDSARRNIVLLSSTRIDFVVRSALSGSSTTSASTFARWQDVTTALPTGFTPMCVFYNAAASRYAVLMTATGSLAPQVFHYSSVLRSWVWQATYDNSATPNEQYGCVPLNEMLGGVALILPVTTWRLTSMSIVYYPAAVPKCSPSSGLVLAVSQRTCTRCNGSMVATSDGFCIPVTNTSAAVLEGWMIALIAIVAGCLVLILVVLGVRKCRRFLDPRRLARLPKYAPPTGNCACLFVGISDADVMWAGDVNELSFRADQPLSVSGAQEQLEEMRELMDEFNDTLCKSVAANRCYLMSFRGDTAVVIGATPADVLCVAVELSSAFAAQDPPVRLSCGLHMAQLIQERVVKYATKKQLKKQMESSGTGSTSSSGSSDIGKPKFSYAGQGLHIATKLSAVSKKGRLMASHIFLDEINQHLMKHLGVVRGDTMPIQVESTSVVDARELVIQRYSDAFDAVTTLDEARARRKRWLKERKQQLHTRAATQRKEDSIAISSTPGATPNSISSSGFQYKQSQRPLTGPAIELSASPPTDAAANSANQAALTGQAAAAGDHFGSNASRNPFSQQTILTVSSNHQQRGNSFKIPSTTEQPPPTRHSSGKDLQVSFTAGTSMESKGAQLAARASPASHQSLTIAQEEMLQQLAQALCRLLLTNLPSIGQRGMECMHILSAKLHLPAVTFSSGHKRGIVPVTVVRACAQRLMLLSIDDLKQIVLQNPMTSTLESSLAANRSTRRNHRGGSGGVGASNSIEAGMLSSMIGFGESPKMRLSGIFSLERPNSAGVTSRTDDDGEDELKEPGRAQPHNDPAVDDADDRFSPRSGAEDGEEEEDDVKSRDSSPPRALLLPVAHMLSDGASTERKYSTSVAATMPFGRGMPPSGQTSPRSTKGNSVLVKVSNSQDALLLAHEGDQETLRVESPLPAAAATADVESVAFPTKAS</sequence>
<keyword evidence="2" id="KW-0472">Membrane</keyword>
<dbReference type="InterPro" id="IPR029787">
    <property type="entry name" value="Nucleotide_cyclase"/>
</dbReference>
<keyword evidence="2" id="KW-0812">Transmembrane</keyword>
<feature type="region of interest" description="Disordered" evidence="1">
    <location>
        <begin position="1625"/>
        <end position="1646"/>
    </location>
</feature>
<feature type="region of interest" description="Disordered" evidence="1">
    <location>
        <begin position="1333"/>
        <end position="1360"/>
    </location>
</feature>
<feature type="compositionally biased region" description="Polar residues" evidence="1">
    <location>
        <begin position="1333"/>
        <end position="1348"/>
    </location>
</feature>
<feature type="compositionally biased region" description="Polar residues" evidence="1">
    <location>
        <begin position="1479"/>
        <end position="1488"/>
    </location>
</feature>
<feature type="region of interest" description="Disordered" evidence="1">
    <location>
        <begin position="1530"/>
        <end position="1600"/>
    </location>
</feature>